<feature type="domain" description="B30.2/SPRY" evidence="2">
    <location>
        <begin position="1"/>
        <end position="146"/>
    </location>
</feature>
<dbReference type="PROSITE" id="PS50188">
    <property type="entry name" value="B302_SPRY"/>
    <property type="match status" value="1"/>
</dbReference>
<accession>A0A4P9XTJ0</accession>
<dbReference type="PROSITE" id="PS50896">
    <property type="entry name" value="LISH"/>
    <property type="match status" value="1"/>
</dbReference>
<evidence type="ECO:0000313" key="4">
    <source>
        <dbReference type="EMBL" id="RKP09466.1"/>
    </source>
</evidence>
<feature type="region of interest" description="Disordered" evidence="1">
    <location>
        <begin position="297"/>
        <end position="323"/>
    </location>
</feature>
<proteinExistence type="predicted"/>
<dbReference type="SMART" id="SM00449">
    <property type="entry name" value="SPRY"/>
    <property type="match status" value="1"/>
</dbReference>
<feature type="non-terminal residue" evidence="4">
    <location>
        <position position="1"/>
    </location>
</feature>
<dbReference type="SUPFAM" id="SSF49899">
    <property type="entry name" value="Concanavalin A-like lectins/glucanases"/>
    <property type="match status" value="1"/>
</dbReference>
<dbReference type="STRING" id="78915.A0A4P9XTJ0"/>
<keyword evidence="4" id="KW-0430">Lectin</keyword>
<name>A0A4P9XTJ0_9FUNG</name>
<dbReference type="Pfam" id="PF00622">
    <property type="entry name" value="SPRY"/>
    <property type="match status" value="1"/>
</dbReference>
<sequence>YVGSGKSDDDAAALRANRPMPIQSGIFYFEVEVISKGRDGYIGIGFCSAGVSLKRLPGWEPDSWGYHGDDGHKFCCSGTGHRYGPTFSTGDIIGCCVNFANGTCFFTKNGMHLGVAFTDLNGRFFPSVGLRTPQEKVYTNFGDRPFCFDIKQYVRVQGGELKDTMAAERAEDALPNTLKELVLTHLVHHGYRASAQAFARDAMGLPWGSVLQAIATPADQQTVTNIYDAVMSGEIARANKLTGQHFPAVLRTNDEILFQLRCQEFIELMRRCTPSHTTDASMDMDEDDVLVGGVQSKGHDADTAKHTGANGVAGDDDNAESAGMDGQRLDTAIHEAMVYGQELQKDYQNDLRPHVSDTLVDVFSLFAYPDPSTSVVAHLLDPARREPVATALNSAIVASLGRPPTSTLERTYRQTAVVMETLAKQGVAGAGLL</sequence>
<evidence type="ECO:0000259" key="2">
    <source>
        <dbReference type="PROSITE" id="PS50188"/>
    </source>
</evidence>
<reference evidence="5" key="1">
    <citation type="journal article" date="2018" name="Nat. Microbiol.">
        <title>Leveraging single-cell genomics to expand the fungal tree of life.</title>
        <authorList>
            <person name="Ahrendt S.R."/>
            <person name="Quandt C.A."/>
            <person name="Ciobanu D."/>
            <person name="Clum A."/>
            <person name="Salamov A."/>
            <person name="Andreopoulos B."/>
            <person name="Cheng J.F."/>
            <person name="Woyke T."/>
            <person name="Pelin A."/>
            <person name="Henrissat B."/>
            <person name="Reynolds N.K."/>
            <person name="Benny G.L."/>
            <person name="Smith M.E."/>
            <person name="James T.Y."/>
            <person name="Grigoriev I.V."/>
        </authorList>
    </citation>
    <scope>NUCLEOTIDE SEQUENCE [LARGE SCALE GENOMIC DNA]</scope>
    <source>
        <strain evidence="5">RSA 1356</strain>
    </source>
</reference>
<dbReference type="AlphaFoldDB" id="A0A4P9XTJ0"/>
<dbReference type="PROSITE" id="PS50897">
    <property type="entry name" value="CTLH"/>
    <property type="match status" value="1"/>
</dbReference>
<evidence type="ECO:0000313" key="5">
    <source>
        <dbReference type="Proteomes" id="UP000271241"/>
    </source>
</evidence>
<dbReference type="OrthoDB" id="25503at2759"/>
<dbReference type="EMBL" id="KZ992512">
    <property type="protein sequence ID" value="RKP09466.1"/>
    <property type="molecule type" value="Genomic_DNA"/>
</dbReference>
<protein>
    <submittedName>
        <fullName evidence="4">Concanavalin A-like lectin/glucanase domain-containing protein</fullName>
    </submittedName>
</protein>
<dbReference type="InterPro" id="IPR043136">
    <property type="entry name" value="B30.2/SPRY_sf"/>
</dbReference>
<dbReference type="Gene3D" id="2.60.120.920">
    <property type="match status" value="1"/>
</dbReference>
<dbReference type="InterPro" id="IPR013320">
    <property type="entry name" value="ConA-like_dom_sf"/>
</dbReference>
<dbReference type="CDD" id="cd12909">
    <property type="entry name" value="SPRY_RanBP9_10"/>
    <property type="match status" value="1"/>
</dbReference>
<dbReference type="InterPro" id="IPR003877">
    <property type="entry name" value="SPRY_dom"/>
</dbReference>
<feature type="non-terminal residue" evidence="4">
    <location>
        <position position="433"/>
    </location>
</feature>
<dbReference type="Proteomes" id="UP000271241">
    <property type="component" value="Unassembled WGS sequence"/>
</dbReference>
<dbReference type="InterPro" id="IPR050618">
    <property type="entry name" value="Ubq-SigPath_Reg"/>
</dbReference>
<dbReference type="Pfam" id="PF10607">
    <property type="entry name" value="CTLH"/>
    <property type="match status" value="1"/>
</dbReference>
<evidence type="ECO:0000259" key="3">
    <source>
        <dbReference type="PROSITE" id="PS50897"/>
    </source>
</evidence>
<dbReference type="InterPro" id="IPR006594">
    <property type="entry name" value="LisH"/>
</dbReference>
<organism evidence="4 5">
    <name type="scientific">Thamnocephalis sphaerospora</name>
    <dbReference type="NCBI Taxonomy" id="78915"/>
    <lineage>
        <taxon>Eukaryota</taxon>
        <taxon>Fungi</taxon>
        <taxon>Fungi incertae sedis</taxon>
        <taxon>Zoopagomycota</taxon>
        <taxon>Zoopagomycotina</taxon>
        <taxon>Zoopagomycetes</taxon>
        <taxon>Zoopagales</taxon>
        <taxon>Sigmoideomycetaceae</taxon>
        <taxon>Thamnocephalis</taxon>
    </lineage>
</organism>
<dbReference type="PANTHER" id="PTHR12864">
    <property type="entry name" value="RAN BINDING PROTEIN 9-RELATED"/>
    <property type="match status" value="1"/>
</dbReference>
<dbReference type="InterPro" id="IPR006595">
    <property type="entry name" value="CTLH_C"/>
</dbReference>
<feature type="domain" description="CTLH" evidence="3">
    <location>
        <begin position="228"/>
        <end position="276"/>
    </location>
</feature>
<gene>
    <name evidence="4" type="ORF">THASP1DRAFT_2244</name>
</gene>
<dbReference type="SMART" id="SM00757">
    <property type="entry name" value="CRA"/>
    <property type="match status" value="1"/>
</dbReference>
<dbReference type="InterPro" id="IPR013144">
    <property type="entry name" value="CRA_dom"/>
</dbReference>
<dbReference type="InterPro" id="IPR024964">
    <property type="entry name" value="CTLH/CRA"/>
</dbReference>
<dbReference type="GO" id="GO:0030246">
    <property type="term" value="F:carbohydrate binding"/>
    <property type="evidence" value="ECO:0007669"/>
    <property type="project" value="UniProtKB-KW"/>
</dbReference>
<dbReference type="InterPro" id="IPR001870">
    <property type="entry name" value="B30.2/SPRY"/>
</dbReference>
<dbReference type="InterPro" id="IPR035782">
    <property type="entry name" value="SPRY_RanBP9/10"/>
</dbReference>
<keyword evidence="5" id="KW-1185">Reference proteome</keyword>
<evidence type="ECO:0000256" key="1">
    <source>
        <dbReference type="SAM" id="MobiDB-lite"/>
    </source>
</evidence>